<comment type="similarity">
    <text evidence="9">Belongs to the TrpF family.</text>
</comment>
<dbReference type="InterPro" id="IPR001240">
    <property type="entry name" value="PRAI_dom"/>
</dbReference>
<evidence type="ECO:0000256" key="2">
    <source>
        <dbReference type="ARBA" id="ARBA00004664"/>
    </source>
</evidence>
<dbReference type="OrthoDB" id="9796196at2"/>
<keyword evidence="5 9" id="KW-0028">Amino-acid biosynthesis</keyword>
<keyword evidence="8 9" id="KW-0413">Isomerase</keyword>
<sequence length="253" mass="27118">MRLKICGLTQTGDIEILRGLPVDFVGLWHGIDGGHANLSLAELSRLAAAARAAREPAGRLEPVLVTFLNTVAPLCRAVDESGVRWVQLHGFQTPALVHALRGALPAGTRIVKVLHVRGERCVERPVIRAYETAGVDCFLMDTVAADGRVGSTGQPLDAATTLSLVQEVNRPFFLAGGISADNHAVHQAAILDERFFGIDVDSNARDADRRLCPARIAAISRRWTSCGPTTARPTTAGAKTIEQRGGDHGQRVR</sequence>
<keyword evidence="13" id="KW-1185">Reference proteome</keyword>
<reference evidence="12 13" key="1">
    <citation type="submission" date="2018-12" db="EMBL/GenBank/DDBJ databases">
        <authorList>
            <person name="Yang Y."/>
        </authorList>
    </citation>
    <scope>NUCLEOTIDE SEQUENCE [LARGE SCALE GENOMIC DNA]</scope>
    <source>
        <strain evidence="12 13">L-25-5w-1</strain>
    </source>
</reference>
<dbReference type="RefSeq" id="WP_126614754.1">
    <property type="nucleotide sequence ID" value="NZ_JBHUCY010000029.1"/>
</dbReference>
<comment type="pathway">
    <text evidence="2 9">Amino-acid biosynthesis; L-tryptophan biosynthesis; L-tryptophan from chorismate: step 3/5.</text>
</comment>
<dbReference type="AlphaFoldDB" id="A0A431VID9"/>
<keyword evidence="7 9" id="KW-0057">Aromatic amino acid biosynthesis</keyword>
<evidence type="ECO:0000256" key="8">
    <source>
        <dbReference type="ARBA" id="ARBA00023235"/>
    </source>
</evidence>
<protein>
    <recommendedName>
        <fullName evidence="4 9">N-(5'-phosphoribosyl)anthranilate isomerase</fullName>
        <shortName evidence="9">PRAI</shortName>
        <ecNumber evidence="3 9">5.3.1.24</ecNumber>
    </recommendedName>
</protein>
<gene>
    <name evidence="9" type="primary">trpF</name>
    <name evidence="12" type="ORF">EJ903_10255</name>
</gene>
<dbReference type="PANTHER" id="PTHR42894:SF1">
    <property type="entry name" value="N-(5'-PHOSPHORIBOSYL)ANTHRANILATE ISOMERASE"/>
    <property type="match status" value="1"/>
</dbReference>
<feature type="compositionally biased region" description="Basic and acidic residues" evidence="10">
    <location>
        <begin position="241"/>
        <end position="253"/>
    </location>
</feature>
<dbReference type="GO" id="GO:0000162">
    <property type="term" value="P:L-tryptophan biosynthetic process"/>
    <property type="evidence" value="ECO:0007669"/>
    <property type="project" value="UniProtKB-UniRule"/>
</dbReference>
<dbReference type="GO" id="GO:0004640">
    <property type="term" value="F:phosphoribosylanthranilate isomerase activity"/>
    <property type="evidence" value="ECO:0007669"/>
    <property type="project" value="UniProtKB-UniRule"/>
</dbReference>
<proteinExistence type="inferred from homology"/>
<accession>A0A431VID9</accession>
<evidence type="ECO:0000256" key="4">
    <source>
        <dbReference type="ARBA" id="ARBA00022272"/>
    </source>
</evidence>
<dbReference type="Gene3D" id="3.20.20.70">
    <property type="entry name" value="Aldolase class I"/>
    <property type="match status" value="1"/>
</dbReference>
<feature type="region of interest" description="Disordered" evidence="10">
    <location>
        <begin position="227"/>
        <end position="253"/>
    </location>
</feature>
<feature type="domain" description="N-(5'phosphoribosyl) anthranilate isomerase (PRAI)" evidence="11">
    <location>
        <begin position="59"/>
        <end position="202"/>
    </location>
</feature>
<feature type="compositionally biased region" description="Low complexity" evidence="10">
    <location>
        <begin position="227"/>
        <end position="240"/>
    </location>
</feature>
<comment type="caution">
    <text evidence="12">The sequence shown here is derived from an EMBL/GenBank/DDBJ whole genome shotgun (WGS) entry which is preliminary data.</text>
</comment>
<dbReference type="UniPathway" id="UPA00035">
    <property type="reaction ID" value="UER00042"/>
</dbReference>
<dbReference type="Pfam" id="PF00697">
    <property type="entry name" value="PRAI"/>
    <property type="match status" value="1"/>
</dbReference>
<evidence type="ECO:0000256" key="5">
    <source>
        <dbReference type="ARBA" id="ARBA00022605"/>
    </source>
</evidence>
<evidence type="ECO:0000256" key="7">
    <source>
        <dbReference type="ARBA" id="ARBA00023141"/>
    </source>
</evidence>
<dbReference type="HAMAP" id="MF_00135">
    <property type="entry name" value="PRAI"/>
    <property type="match status" value="1"/>
</dbReference>
<dbReference type="InterPro" id="IPR013785">
    <property type="entry name" value="Aldolase_TIM"/>
</dbReference>
<dbReference type="EMBL" id="RXMA01000007">
    <property type="protein sequence ID" value="RTR21105.1"/>
    <property type="molecule type" value="Genomic_DNA"/>
</dbReference>
<dbReference type="EC" id="5.3.1.24" evidence="3 9"/>
<comment type="catalytic activity">
    <reaction evidence="1 9">
        <text>N-(5-phospho-beta-D-ribosyl)anthranilate = 1-(2-carboxyphenylamino)-1-deoxy-D-ribulose 5-phosphate</text>
        <dbReference type="Rhea" id="RHEA:21540"/>
        <dbReference type="ChEBI" id="CHEBI:18277"/>
        <dbReference type="ChEBI" id="CHEBI:58613"/>
        <dbReference type="EC" id="5.3.1.24"/>
    </reaction>
</comment>
<dbReference type="SUPFAM" id="SSF51366">
    <property type="entry name" value="Ribulose-phoshate binding barrel"/>
    <property type="match status" value="1"/>
</dbReference>
<dbReference type="Proteomes" id="UP000277007">
    <property type="component" value="Unassembled WGS sequence"/>
</dbReference>
<dbReference type="InterPro" id="IPR044643">
    <property type="entry name" value="TrpF_fam"/>
</dbReference>
<dbReference type="InterPro" id="IPR011060">
    <property type="entry name" value="RibuloseP-bd_barrel"/>
</dbReference>
<organism evidence="12 13">
    <name type="scientific">Azospirillum griseum</name>
    <dbReference type="NCBI Taxonomy" id="2496639"/>
    <lineage>
        <taxon>Bacteria</taxon>
        <taxon>Pseudomonadati</taxon>
        <taxon>Pseudomonadota</taxon>
        <taxon>Alphaproteobacteria</taxon>
        <taxon>Rhodospirillales</taxon>
        <taxon>Azospirillaceae</taxon>
        <taxon>Azospirillum</taxon>
    </lineage>
</organism>
<keyword evidence="6 9" id="KW-0822">Tryptophan biosynthesis</keyword>
<evidence type="ECO:0000256" key="1">
    <source>
        <dbReference type="ARBA" id="ARBA00001164"/>
    </source>
</evidence>
<evidence type="ECO:0000256" key="10">
    <source>
        <dbReference type="SAM" id="MobiDB-lite"/>
    </source>
</evidence>
<evidence type="ECO:0000313" key="13">
    <source>
        <dbReference type="Proteomes" id="UP000277007"/>
    </source>
</evidence>
<name>A0A431VID9_9PROT</name>
<evidence type="ECO:0000313" key="12">
    <source>
        <dbReference type="EMBL" id="RTR21105.1"/>
    </source>
</evidence>
<evidence type="ECO:0000256" key="3">
    <source>
        <dbReference type="ARBA" id="ARBA00012572"/>
    </source>
</evidence>
<evidence type="ECO:0000259" key="11">
    <source>
        <dbReference type="Pfam" id="PF00697"/>
    </source>
</evidence>
<evidence type="ECO:0000256" key="9">
    <source>
        <dbReference type="HAMAP-Rule" id="MF_00135"/>
    </source>
</evidence>
<dbReference type="PANTHER" id="PTHR42894">
    <property type="entry name" value="N-(5'-PHOSPHORIBOSYL)ANTHRANILATE ISOMERASE"/>
    <property type="match status" value="1"/>
</dbReference>
<evidence type="ECO:0000256" key="6">
    <source>
        <dbReference type="ARBA" id="ARBA00022822"/>
    </source>
</evidence>